<protein>
    <submittedName>
        <fullName evidence="1">Uncharacterized protein</fullName>
    </submittedName>
</protein>
<dbReference type="Proteomes" id="UP001530377">
    <property type="component" value="Unassembled WGS sequence"/>
</dbReference>
<evidence type="ECO:0000313" key="2">
    <source>
        <dbReference type="Proteomes" id="UP001530377"/>
    </source>
</evidence>
<sequence>MPFLTSDPTEHLHALTVQDPYDPVQTVILPLALQGVTLSFNVRTPSLDDWNSGHFKRLHLTSETLTWDLTTSQFADQEASMTDYAGTIIPQNAYFGGGERIQHGDAYVFNSLCSLSTDLVIITEEDNFHTSLSAHVQVSSVETIL</sequence>
<dbReference type="AlphaFoldDB" id="A0ABD3SEC6"/>
<evidence type="ECO:0000313" key="1">
    <source>
        <dbReference type="EMBL" id="KAL3822682.1"/>
    </source>
</evidence>
<gene>
    <name evidence="1" type="ORF">ACHAXA_009564</name>
</gene>
<keyword evidence="2" id="KW-1185">Reference proteome</keyword>
<name>A0ABD3SEC6_9STRA</name>
<proteinExistence type="predicted"/>
<organism evidence="1 2">
    <name type="scientific">Cyclostephanos tholiformis</name>
    <dbReference type="NCBI Taxonomy" id="382380"/>
    <lineage>
        <taxon>Eukaryota</taxon>
        <taxon>Sar</taxon>
        <taxon>Stramenopiles</taxon>
        <taxon>Ochrophyta</taxon>
        <taxon>Bacillariophyta</taxon>
        <taxon>Coscinodiscophyceae</taxon>
        <taxon>Thalassiosirophycidae</taxon>
        <taxon>Stephanodiscales</taxon>
        <taxon>Stephanodiscaceae</taxon>
        <taxon>Cyclostephanos</taxon>
    </lineage>
</organism>
<comment type="caution">
    <text evidence="1">The sequence shown here is derived from an EMBL/GenBank/DDBJ whole genome shotgun (WGS) entry which is preliminary data.</text>
</comment>
<accession>A0ABD3SEC6</accession>
<reference evidence="1 2" key="1">
    <citation type="submission" date="2024-10" db="EMBL/GenBank/DDBJ databases">
        <title>Updated reference genomes for cyclostephanoid diatoms.</title>
        <authorList>
            <person name="Roberts W.R."/>
            <person name="Alverson A.J."/>
        </authorList>
    </citation>
    <scope>NUCLEOTIDE SEQUENCE [LARGE SCALE GENOMIC DNA]</scope>
    <source>
        <strain evidence="1 2">AJA228-03</strain>
    </source>
</reference>
<dbReference type="EMBL" id="JALLPB020000058">
    <property type="protein sequence ID" value="KAL3822682.1"/>
    <property type="molecule type" value="Genomic_DNA"/>
</dbReference>